<dbReference type="PANTHER" id="PTHR34309:SF1">
    <property type="entry name" value="PROTEIN GLCG"/>
    <property type="match status" value="1"/>
</dbReference>
<gene>
    <name evidence="2" type="ORF">K0504_15605</name>
</gene>
<proteinExistence type="predicted"/>
<comment type="caution">
    <text evidence="2">The sequence shown here is derived from an EMBL/GenBank/DDBJ whole genome shotgun (WGS) entry which is preliminary data.</text>
</comment>
<sequence length="164" mass="16870">MNKSIRASVLSVAVTCCSFAASAGSLISNVPVLTLEGAKVIASASAAKAKAENWNVVIVVADANGRVTYLERMDRTSPSSVDVAMKKAETAALYNRDTKVFADRVIGGESTLMTLPDMLPFQGGLPVVVDGTLVGSVGVSGVQGHQDAAIGQAGIDAFMQALNK</sequence>
<protein>
    <submittedName>
        <fullName evidence="2">Heme-binding protein</fullName>
    </submittedName>
</protein>
<evidence type="ECO:0000313" key="3">
    <source>
        <dbReference type="Proteomes" id="UP001166251"/>
    </source>
</evidence>
<dbReference type="InterPro" id="IPR052517">
    <property type="entry name" value="GlcG_carb_metab_protein"/>
</dbReference>
<dbReference type="PANTHER" id="PTHR34309">
    <property type="entry name" value="SLR1406 PROTEIN"/>
    <property type="match status" value="1"/>
</dbReference>
<keyword evidence="3" id="KW-1185">Reference proteome</keyword>
<accession>A0ABS7EJQ8</accession>
<evidence type="ECO:0000256" key="1">
    <source>
        <dbReference type="SAM" id="SignalP"/>
    </source>
</evidence>
<dbReference type="Pfam" id="PF03928">
    <property type="entry name" value="HbpS-like"/>
    <property type="match status" value="1"/>
</dbReference>
<dbReference type="SUPFAM" id="SSF143744">
    <property type="entry name" value="GlcG-like"/>
    <property type="match status" value="1"/>
</dbReference>
<dbReference type="InterPro" id="IPR038084">
    <property type="entry name" value="PduO/GlcC-like_sf"/>
</dbReference>
<organism evidence="2 3">
    <name type="scientific">Neiella holothuriorum</name>
    <dbReference type="NCBI Taxonomy" id="2870530"/>
    <lineage>
        <taxon>Bacteria</taxon>
        <taxon>Pseudomonadati</taxon>
        <taxon>Pseudomonadota</taxon>
        <taxon>Gammaproteobacteria</taxon>
        <taxon>Alteromonadales</taxon>
        <taxon>Echinimonadaceae</taxon>
        <taxon>Neiella</taxon>
    </lineage>
</organism>
<evidence type="ECO:0000313" key="2">
    <source>
        <dbReference type="EMBL" id="MBW8192464.1"/>
    </source>
</evidence>
<keyword evidence="1" id="KW-0732">Signal</keyword>
<dbReference type="EMBL" id="JAHZSS010000023">
    <property type="protein sequence ID" value="MBW8192464.1"/>
    <property type="molecule type" value="Genomic_DNA"/>
</dbReference>
<dbReference type="InterPro" id="IPR005624">
    <property type="entry name" value="PduO/GlcC-like"/>
</dbReference>
<dbReference type="Gene3D" id="3.30.450.150">
    <property type="entry name" value="Haem-degrading domain"/>
    <property type="match status" value="1"/>
</dbReference>
<feature type="signal peptide" evidence="1">
    <location>
        <begin position="1"/>
        <end position="23"/>
    </location>
</feature>
<feature type="chain" id="PRO_5046465581" evidence="1">
    <location>
        <begin position="24"/>
        <end position="164"/>
    </location>
</feature>
<name>A0ABS7EJQ8_9GAMM</name>
<dbReference type="RefSeq" id="WP_220105086.1">
    <property type="nucleotide sequence ID" value="NZ_JAHZSS010000023.1"/>
</dbReference>
<dbReference type="Proteomes" id="UP001166251">
    <property type="component" value="Unassembled WGS sequence"/>
</dbReference>
<reference evidence="2" key="1">
    <citation type="submission" date="2021-07" db="EMBL/GenBank/DDBJ databases">
        <title>Neiella marina sp. nov., isolated from the intestinal content of sea cucumber Apostichopus japonicus.</title>
        <authorList>
            <person name="Bai X."/>
        </authorList>
    </citation>
    <scope>NUCLEOTIDE SEQUENCE</scope>
    <source>
        <strain evidence="2">126</strain>
    </source>
</reference>